<reference evidence="1" key="1">
    <citation type="submission" date="2023-04" db="EMBL/GenBank/DDBJ databases">
        <authorList>
            <person name="Vijverberg K."/>
            <person name="Xiong W."/>
            <person name="Schranz E."/>
        </authorList>
    </citation>
    <scope>NUCLEOTIDE SEQUENCE</scope>
</reference>
<gene>
    <name evidence="1" type="ORF">LSALG_LOCUS28336</name>
</gene>
<proteinExistence type="predicted"/>
<accession>A0AA36EAD4</accession>
<organism evidence="1 2">
    <name type="scientific">Lactuca saligna</name>
    <name type="common">Willowleaf lettuce</name>
    <dbReference type="NCBI Taxonomy" id="75948"/>
    <lineage>
        <taxon>Eukaryota</taxon>
        <taxon>Viridiplantae</taxon>
        <taxon>Streptophyta</taxon>
        <taxon>Embryophyta</taxon>
        <taxon>Tracheophyta</taxon>
        <taxon>Spermatophyta</taxon>
        <taxon>Magnoliopsida</taxon>
        <taxon>eudicotyledons</taxon>
        <taxon>Gunneridae</taxon>
        <taxon>Pentapetalae</taxon>
        <taxon>asterids</taxon>
        <taxon>campanulids</taxon>
        <taxon>Asterales</taxon>
        <taxon>Asteraceae</taxon>
        <taxon>Cichorioideae</taxon>
        <taxon>Cichorieae</taxon>
        <taxon>Lactucinae</taxon>
        <taxon>Lactuca</taxon>
    </lineage>
</organism>
<name>A0AA36EAD4_LACSI</name>
<keyword evidence="2" id="KW-1185">Reference proteome</keyword>
<dbReference type="Proteomes" id="UP001177003">
    <property type="component" value="Chromosome 6"/>
</dbReference>
<evidence type="ECO:0000313" key="2">
    <source>
        <dbReference type="Proteomes" id="UP001177003"/>
    </source>
</evidence>
<protein>
    <submittedName>
        <fullName evidence="1">Uncharacterized protein</fullName>
    </submittedName>
</protein>
<dbReference type="AlphaFoldDB" id="A0AA36EAD4"/>
<evidence type="ECO:0000313" key="1">
    <source>
        <dbReference type="EMBL" id="CAI9289076.1"/>
    </source>
</evidence>
<sequence>MDSDRLQTEVVFPVSMRPKRRRNEAASSCSLSFGYEVQSPVVASSSSIEDEAFGGLWSMGTVEKESEGRRSEKESGIVDRWCFGPAVRCEGMGFGVAKKLRWAGGQDRVSGREATSKNTHFSGVFLTENKKRMKNSNKICTGCLASAGNDGDQKVLECCSPFA</sequence>
<dbReference type="EMBL" id="OX465082">
    <property type="protein sequence ID" value="CAI9289076.1"/>
    <property type="molecule type" value="Genomic_DNA"/>
</dbReference>